<evidence type="ECO:0000313" key="1">
    <source>
        <dbReference type="EMBL" id="CAD0100049.1"/>
    </source>
</evidence>
<comment type="caution">
    <text evidence="1">The sequence shown here is derived from an EMBL/GenBank/DDBJ whole genome shotgun (WGS) entry which is preliminary data.</text>
</comment>
<dbReference type="EMBL" id="CAIJEO010000011">
    <property type="protein sequence ID" value="CAD0100049.1"/>
    <property type="molecule type" value="Genomic_DNA"/>
</dbReference>
<accession>A0A9N8PL05</accession>
<protein>
    <submittedName>
        <fullName evidence="1">Uncharacterized protein</fullName>
    </submittedName>
</protein>
<organism evidence="1 2">
    <name type="scientific">Aureobasidium mustum</name>
    <dbReference type="NCBI Taxonomy" id="2773714"/>
    <lineage>
        <taxon>Eukaryota</taxon>
        <taxon>Fungi</taxon>
        <taxon>Dikarya</taxon>
        <taxon>Ascomycota</taxon>
        <taxon>Pezizomycotina</taxon>
        <taxon>Dothideomycetes</taxon>
        <taxon>Dothideomycetidae</taxon>
        <taxon>Dothideales</taxon>
        <taxon>Saccotheciaceae</taxon>
        <taxon>Aureobasidium</taxon>
    </lineage>
</organism>
<proteinExistence type="predicted"/>
<dbReference type="OrthoDB" id="10498801at2759"/>
<dbReference type="AlphaFoldDB" id="A0A9N8PL05"/>
<reference evidence="1" key="1">
    <citation type="submission" date="2020-06" db="EMBL/GenBank/DDBJ databases">
        <authorList>
            <person name="Onetto C."/>
        </authorList>
    </citation>
    <scope>NUCLEOTIDE SEQUENCE</scope>
</reference>
<sequence>MSTIGYYPIFCTISELPAELNNALATLPRGVDGQVQNCLVLCLSPDQLIFIHGITPTTQPLTSYFIDWDMLSLSHFCDQRIAYIPSSSPHNCIDSTTFLIIDDRTLLDESLRVVSTESETINEDVVCERNWCPWDCKKVLETVRCGIKDLGVLLPCIEEDGLKSAKIDLGDDDVWEF</sequence>
<gene>
    <name evidence="1" type="ORF">AWRI4233_LOCUS8874</name>
</gene>
<dbReference type="Proteomes" id="UP000714618">
    <property type="component" value="Unassembled WGS sequence"/>
</dbReference>
<name>A0A9N8PL05_9PEZI</name>
<evidence type="ECO:0000313" key="2">
    <source>
        <dbReference type="Proteomes" id="UP000714618"/>
    </source>
</evidence>
<keyword evidence="2" id="KW-1185">Reference proteome</keyword>